<dbReference type="OMA" id="IEDPEIC"/>
<evidence type="ECO:0000256" key="1">
    <source>
        <dbReference type="ARBA" id="ARBA00004123"/>
    </source>
</evidence>
<name>A0A0A0KCB0_CUCSA</name>
<dbReference type="Gramene" id="KGN47360">
    <property type="protein sequence ID" value="KGN47360"/>
    <property type="gene ID" value="Csa_6G303750"/>
</dbReference>
<proteinExistence type="predicted"/>
<gene>
    <name evidence="4" type="ORF">Csa_6G303750</name>
</gene>
<accession>A0A0A0KCB0</accession>
<comment type="subcellular location">
    <subcellularLocation>
        <location evidence="1">Nucleus</location>
    </subcellularLocation>
</comment>
<evidence type="ECO:0000259" key="3">
    <source>
        <dbReference type="Pfam" id="PF16135"/>
    </source>
</evidence>
<reference evidence="4 5" key="4">
    <citation type="journal article" date="2011" name="BMC Genomics">
        <title>RNA-Seq improves annotation of protein-coding genes in the cucumber genome.</title>
        <authorList>
            <person name="Li Z."/>
            <person name="Zhang Z."/>
            <person name="Yan P."/>
            <person name="Huang S."/>
            <person name="Fei Z."/>
            <person name="Lin K."/>
        </authorList>
    </citation>
    <scope>NUCLEOTIDE SEQUENCE [LARGE SCALE GENOMIC DNA]</scope>
    <source>
        <strain evidence="5">cv. 9930</strain>
    </source>
</reference>
<evidence type="ECO:0000313" key="5">
    <source>
        <dbReference type="Proteomes" id="UP000029981"/>
    </source>
</evidence>
<dbReference type="GO" id="GO:0003682">
    <property type="term" value="F:chromatin binding"/>
    <property type="evidence" value="ECO:0000318"/>
    <property type="project" value="GO_Central"/>
</dbReference>
<dbReference type="EMBL" id="CM002927">
    <property type="protein sequence ID" value="KGN47360.1"/>
    <property type="molecule type" value="Genomic_DNA"/>
</dbReference>
<dbReference type="KEGG" id="csv:101211282"/>
<organism evidence="4 5">
    <name type="scientific">Cucumis sativus</name>
    <name type="common">Cucumber</name>
    <dbReference type="NCBI Taxonomy" id="3659"/>
    <lineage>
        <taxon>Eukaryota</taxon>
        <taxon>Viridiplantae</taxon>
        <taxon>Streptophyta</taxon>
        <taxon>Embryophyta</taxon>
        <taxon>Tracheophyta</taxon>
        <taxon>Spermatophyta</taxon>
        <taxon>Magnoliopsida</taxon>
        <taxon>eudicotyledons</taxon>
        <taxon>Gunneridae</taxon>
        <taxon>Pentapetalae</taxon>
        <taxon>rosids</taxon>
        <taxon>fabids</taxon>
        <taxon>Cucurbitales</taxon>
        <taxon>Cucurbitaceae</taxon>
        <taxon>Benincaseae</taxon>
        <taxon>Cucumis</taxon>
    </lineage>
</organism>
<dbReference type="AlphaFoldDB" id="A0A0A0KCB0"/>
<dbReference type="PANTHER" id="PTHR47025">
    <property type="entry name" value="AUTOIMMUNE REGULATOR"/>
    <property type="match status" value="1"/>
</dbReference>
<dbReference type="OrthoDB" id="1714123at2759"/>
<dbReference type="STRING" id="3659.A0A0A0KCB0"/>
<feature type="domain" description="Tify" evidence="3">
    <location>
        <begin position="362"/>
        <end position="417"/>
    </location>
</feature>
<dbReference type="Proteomes" id="UP000029981">
    <property type="component" value="Chromosome 6"/>
</dbReference>
<reference evidence="4 5" key="3">
    <citation type="journal article" date="2010" name="BMC Genomics">
        <title>Transcriptome sequencing and comparative analysis of cucumber flowers with different sex types.</title>
        <authorList>
            <person name="Guo S."/>
            <person name="Zheng Y."/>
            <person name="Joung J.G."/>
            <person name="Liu S."/>
            <person name="Zhang Z."/>
            <person name="Crasta O.R."/>
            <person name="Sobral B.W."/>
            <person name="Xu Y."/>
            <person name="Huang S."/>
            <person name="Fei Z."/>
        </authorList>
    </citation>
    <scope>NUCLEOTIDE SEQUENCE [LARGE SCALE GENOMIC DNA]</scope>
    <source>
        <strain evidence="5">cv. 9930</strain>
    </source>
</reference>
<evidence type="ECO:0000313" key="4">
    <source>
        <dbReference type="EMBL" id="KGN47360.1"/>
    </source>
</evidence>
<protein>
    <recommendedName>
        <fullName evidence="3">Tify domain-containing protein</fullName>
    </recommendedName>
</protein>
<reference evidence="4 5" key="1">
    <citation type="journal article" date="2009" name="Nat. Genet.">
        <title>The genome of the cucumber, Cucumis sativus L.</title>
        <authorList>
            <person name="Huang S."/>
            <person name="Li R."/>
            <person name="Zhang Z."/>
            <person name="Li L."/>
            <person name="Gu X."/>
            <person name="Fan W."/>
            <person name="Lucas W.J."/>
            <person name="Wang X."/>
            <person name="Xie B."/>
            <person name="Ni P."/>
            <person name="Ren Y."/>
            <person name="Zhu H."/>
            <person name="Li J."/>
            <person name="Lin K."/>
            <person name="Jin W."/>
            <person name="Fei Z."/>
            <person name="Li G."/>
            <person name="Staub J."/>
            <person name="Kilian A."/>
            <person name="van der Vossen E.A."/>
            <person name="Wu Y."/>
            <person name="Guo J."/>
            <person name="He J."/>
            <person name="Jia Z."/>
            <person name="Ren Y."/>
            <person name="Tian G."/>
            <person name="Lu Y."/>
            <person name="Ruan J."/>
            <person name="Qian W."/>
            <person name="Wang M."/>
            <person name="Huang Q."/>
            <person name="Li B."/>
            <person name="Xuan Z."/>
            <person name="Cao J."/>
            <person name="Asan"/>
            <person name="Wu Z."/>
            <person name="Zhang J."/>
            <person name="Cai Q."/>
            <person name="Bai Y."/>
            <person name="Zhao B."/>
            <person name="Han Y."/>
            <person name="Li Y."/>
            <person name="Li X."/>
            <person name="Wang S."/>
            <person name="Shi Q."/>
            <person name="Liu S."/>
            <person name="Cho W.K."/>
            <person name="Kim J.Y."/>
            <person name="Xu Y."/>
            <person name="Heller-Uszynska K."/>
            <person name="Miao H."/>
            <person name="Cheng Z."/>
            <person name="Zhang S."/>
            <person name="Wu J."/>
            <person name="Yang Y."/>
            <person name="Kang H."/>
            <person name="Li M."/>
            <person name="Liang H."/>
            <person name="Ren X."/>
            <person name="Shi Z."/>
            <person name="Wen M."/>
            <person name="Jian M."/>
            <person name="Yang H."/>
            <person name="Zhang G."/>
            <person name="Yang Z."/>
            <person name="Chen R."/>
            <person name="Liu S."/>
            <person name="Li J."/>
            <person name="Ma L."/>
            <person name="Liu H."/>
            <person name="Zhou Y."/>
            <person name="Zhao J."/>
            <person name="Fang X."/>
            <person name="Li G."/>
            <person name="Fang L."/>
            <person name="Li Y."/>
            <person name="Liu D."/>
            <person name="Zheng H."/>
            <person name="Zhang Y."/>
            <person name="Qin N."/>
            <person name="Li Z."/>
            <person name="Yang G."/>
            <person name="Yang S."/>
            <person name="Bolund L."/>
            <person name="Kristiansen K."/>
            <person name="Zheng H."/>
            <person name="Li S."/>
            <person name="Zhang X."/>
            <person name="Yang H."/>
            <person name="Wang J."/>
            <person name="Sun R."/>
            <person name="Zhang B."/>
            <person name="Jiang S."/>
            <person name="Wang J."/>
            <person name="Du Y."/>
            <person name="Li S."/>
        </authorList>
    </citation>
    <scope>NUCLEOTIDE SEQUENCE [LARGE SCALE GENOMIC DNA]</scope>
    <source>
        <strain evidence="5">cv. 9930</strain>
    </source>
</reference>
<sequence>MNKGFWMTKVPGHENDANSTFDSPSLLDMKRAHHWFIDGCETQAFPNKKQAIQASNSKMTGVVSNINVFPWEQHTPSYQSVSHQLIGHLFGPESVRSTDFDRAKTSSVISDNLDLRRKGIEVEDHYGEGASVGLSISHGMEDPETSPSYGRIRKVKLNLVKDNIHDLQPCHRSNSNREDGGQLTMDSYYKEIETGLVSVGSAYIKEDDSFSLMNQTSNNGDHHIRFLGHSGKIDDNVVSIGDDYGKRDANIISFDGFPDDQDIVSLGRTLGSHDSTFYEPSFQASEADGVPELESSSFDVPASSSQITKQKPDITLKNRPEYKMRKEAPNSFPSNVRSLISTGMLDGVPVKYVSVTREELRGIIKGSGYLCGCQSCNFSKMLNAYEFERHAGCKTKHPNNHIYFENGKTIYQIVQELRSTPESLLFDTIQTIFGAPINQKSFRIWKESFQAATRELQRIYGKDELNL</sequence>
<dbReference type="GO" id="GO:0000977">
    <property type="term" value="F:RNA polymerase II transcription regulatory region sequence-specific DNA binding"/>
    <property type="evidence" value="ECO:0000318"/>
    <property type="project" value="GO_Central"/>
</dbReference>
<reference evidence="4 5" key="2">
    <citation type="journal article" date="2009" name="PLoS ONE">
        <title>An integrated genetic and cytogenetic map of the cucumber genome.</title>
        <authorList>
            <person name="Ren Y."/>
            <person name="Zhang Z."/>
            <person name="Liu J."/>
            <person name="Staub J.E."/>
            <person name="Han Y."/>
            <person name="Cheng Z."/>
            <person name="Li X."/>
            <person name="Lu J."/>
            <person name="Miao H."/>
            <person name="Kang H."/>
            <person name="Xie B."/>
            <person name="Gu X."/>
            <person name="Wang X."/>
            <person name="Du Y."/>
            <person name="Jin W."/>
            <person name="Huang S."/>
        </authorList>
    </citation>
    <scope>NUCLEOTIDE SEQUENCE [LARGE SCALE GENOMIC DNA]</scope>
    <source>
        <strain evidence="5">cv. 9930</strain>
    </source>
</reference>
<evidence type="ECO:0000256" key="2">
    <source>
        <dbReference type="ARBA" id="ARBA00023242"/>
    </source>
</evidence>
<dbReference type="PANTHER" id="PTHR47025:SF10">
    <property type="entry name" value="DNA-BINDING PROTEIN"/>
    <property type="match status" value="1"/>
</dbReference>
<dbReference type="Pfam" id="PF16135">
    <property type="entry name" value="TDBD"/>
    <property type="match status" value="1"/>
</dbReference>
<keyword evidence="2" id="KW-0539">Nucleus</keyword>
<dbReference type="GO" id="GO:0042393">
    <property type="term" value="F:histone binding"/>
    <property type="evidence" value="ECO:0000318"/>
    <property type="project" value="GO_Central"/>
</dbReference>
<dbReference type="GO" id="GO:0045944">
    <property type="term" value="P:positive regulation of transcription by RNA polymerase II"/>
    <property type="evidence" value="ECO:0000318"/>
    <property type="project" value="GO_Central"/>
</dbReference>
<dbReference type="InterPro" id="IPR032308">
    <property type="entry name" value="TDBD"/>
</dbReference>
<dbReference type="eggNOG" id="ENOG502QT0A">
    <property type="taxonomic scope" value="Eukaryota"/>
</dbReference>
<keyword evidence="5" id="KW-1185">Reference proteome</keyword>
<dbReference type="GO" id="GO:0005634">
    <property type="term" value="C:nucleus"/>
    <property type="evidence" value="ECO:0000318"/>
    <property type="project" value="GO_Central"/>
</dbReference>